<reference evidence="5" key="1">
    <citation type="submission" date="2025-08" db="UniProtKB">
        <authorList>
            <consortium name="Ensembl"/>
        </authorList>
    </citation>
    <scope>IDENTIFICATION</scope>
</reference>
<evidence type="ECO:0000256" key="2">
    <source>
        <dbReference type="ARBA" id="ARBA00022741"/>
    </source>
</evidence>
<name>A0A3B5LM20_9TELE</name>
<dbReference type="AlphaFoldDB" id="A0A3B5LM20"/>
<dbReference type="STRING" id="32473.ENSXCOP00000011765"/>
<keyword evidence="4" id="KW-0067">ATP-binding</keyword>
<evidence type="ECO:0000256" key="3">
    <source>
        <dbReference type="ARBA" id="ARBA00022755"/>
    </source>
</evidence>
<dbReference type="Ensembl" id="ENSXCOT00000011901.1">
    <property type="protein sequence ID" value="ENSXCOP00000011765.1"/>
    <property type="gene ID" value="ENSXCOG00000008893.1"/>
</dbReference>
<keyword evidence="2" id="KW-0547">Nucleotide-binding</keyword>
<evidence type="ECO:0000313" key="6">
    <source>
        <dbReference type="Proteomes" id="UP000261380"/>
    </source>
</evidence>
<evidence type="ECO:0000256" key="4">
    <source>
        <dbReference type="ARBA" id="ARBA00022840"/>
    </source>
</evidence>
<protein>
    <submittedName>
        <fullName evidence="5">Uncharacterized protein</fullName>
    </submittedName>
</protein>
<evidence type="ECO:0000256" key="1">
    <source>
        <dbReference type="ARBA" id="ARBA00022598"/>
    </source>
</evidence>
<keyword evidence="3" id="KW-0658">Purine biosynthesis</keyword>
<accession>A0A3B5LM20</accession>
<sequence>MFIRSEPCKLDFFLLLRKMAVLRFYSSEALIGRALQRAAKLFPHLSITTELCYNVELTGEIRLDAEQKEVLLWLFRPPLQAEPLSDQPRLTEGRGDKLVEIGPSLSHKMMKPLLIIWRVHVSCFCVPYDRSETLSRL</sequence>
<dbReference type="SUPFAM" id="SSF82697">
    <property type="entry name" value="PurS-like"/>
    <property type="match status" value="1"/>
</dbReference>
<dbReference type="InterPro" id="IPR036604">
    <property type="entry name" value="PurS-like_sf"/>
</dbReference>
<organism evidence="5 6">
    <name type="scientific">Xiphophorus couchianus</name>
    <name type="common">Monterrey platyfish</name>
    <dbReference type="NCBI Taxonomy" id="32473"/>
    <lineage>
        <taxon>Eukaryota</taxon>
        <taxon>Metazoa</taxon>
        <taxon>Chordata</taxon>
        <taxon>Craniata</taxon>
        <taxon>Vertebrata</taxon>
        <taxon>Euteleostomi</taxon>
        <taxon>Actinopterygii</taxon>
        <taxon>Neopterygii</taxon>
        <taxon>Teleostei</taxon>
        <taxon>Neoteleostei</taxon>
        <taxon>Acanthomorphata</taxon>
        <taxon>Ovalentaria</taxon>
        <taxon>Atherinomorphae</taxon>
        <taxon>Cyprinodontiformes</taxon>
        <taxon>Poeciliidae</taxon>
        <taxon>Poeciliinae</taxon>
        <taxon>Xiphophorus</taxon>
    </lineage>
</organism>
<dbReference type="GO" id="GO:0016874">
    <property type="term" value="F:ligase activity"/>
    <property type="evidence" value="ECO:0007669"/>
    <property type="project" value="UniProtKB-KW"/>
</dbReference>
<reference evidence="5" key="2">
    <citation type="submission" date="2025-09" db="UniProtKB">
        <authorList>
            <consortium name="Ensembl"/>
        </authorList>
    </citation>
    <scope>IDENTIFICATION</scope>
</reference>
<dbReference type="GO" id="GO:0005524">
    <property type="term" value="F:ATP binding"/>
    <property type="evidence" value="ECO:0007669"/>
    <property type="project" value="UniProtKB-KW"/>
</dbReference>
<keyword evidence="6" id="KW-1185">Reference proteome</keyword>
<dbReference type="GO" id="GO:0006164">
    <property type="term" value="P:purine nucleotide biosynthetic process"/>
    <property type="evidence" value="ECO:0007669"/>
    <property type="project" value="UniProtKB-KW"/>
</dbReference>
<proteinExistence type="predicted"/>
<dbReference type="Proteomes" id="UP000261380">
    <property type="component" value="Unplaced"/>
</dbReference>
<evidence type="ECO:0000313" key="5">
    <source>
        <dbReference type="Ensembl" id="ENSXCOP00000011765.1"/>
    </source>
</evidence>
<keyword evidence="1" id="KW-0436">Ligase</keyword>